<dbReference type="Gene3D" id="3.90.820.10">
    <property type="entry name" value="Structural Genomics, Unknown Function 30-nov-00 1gh9 Mol_id"/>
    <property type="match status" value="1"/>
</dbReference>
<dbReference type="Proteomes" id="UP000283255">
    <property type="component" value="Unassembled WGS sequence"/>
</dbReference>
<dbReference type="AlphaFoldDB" id="A0A418Y9Q0"/>
<dbReference type="PANTHER" id="PTHR38444">
    <property type="entry name" value="ENTEROBACTIN BIOSYNTHESIS PROTEIN YBDZ"/>
    <property type="match status" value="1"/>
</dbReference>
<evidence type="ECO:0000259" key="1">
    <source>
        <dbReference type="SMART" id="SM00923"/>
    </source>
</evidence>
<dbReference type="InterPro" id="IPR005153">
    <property type="entry name" value="MbtH-like_dom"/>
</dbReference>
<comment type="caution">
    <text evidence="2">The sequence shown here is derived from an EMBL/GenBank/DDBJ whole genome shotgun (WGS) entry which is preliminary data.</text>
</comment>
<dbReference type="PANTHER" id="PTHR38444:SF1">
    <property type="entry name" value="ENTEROBACTIN BIOSYNTHESIS PROTEIN YBDZ"/>
    <property type="match status" value="1"/>
</dbReference>
<accession>A0A418Y9Q0</accession>
<dbReference type="RefSeq" id="WP_119912473.1">
    <property type="nucleotide sequence ID" value="NZ_QZCH01000045.1"/>
</dbReference>
<dbReference type="OrthoDB" id="7584480at2"/>
<dbReference type="InterPro" id="IPR038020">
    <property type="entry name" value="MbtH-like_sf"/>
</dbReference>
<name>A0A418Y9Q0_9GAMM</name>
<feature type="domain" description="MbtH-like" evidence="1">
    <location>
        <begin position="1"/>
        <end position="51"/>
    </location>
</feature>
<reference evidence="2 3" key="1">
    <citation type="submission" date="2018-09" db="EMBL/GenBank/DDBJ databases">
        <authorList>
            <person name="Wang F."/>
        </authorList>
    </citation>
    <scope>NUCLEOTIDE SEQUENCE [LARGE SCALE GENOMIC DNA]</scope>
    <source>
        <strain evidence="2 3">PLHSC7-2</strain>
    </source>
</reference>
<protein>
    <submittedName>
        <fullName evidence="2">MbtH family protein</fullName>
    </submittedName>
</protein>
<dbReference type="SUPFAM" id="SSF160582">
    <property type="entry name" value="MbtH-like"/>
    <property type="match status" value="1"/>
</dbReference>
<keyword evidence="3" id="KW-1185">Reference proteome</keyword>
<evidence type="ECO:0000313" key="2">
    <source>
        <dbReference type="EMBL" id="RJG37980.1"/>
    </source>
</evidence>
<dbReference type="Pfam" id="PF03621">
    <property type="entry name" value="MbtH"/>
    <property type="match status" value="1"/>
</dbReference>
<organism evidence="2 3">
    <name type="scientific">Motilimonas pumila</name>
    <dbReference type="NCBI Taxonomy" id="2303987"/>
    <lineage>
        <taxon>Bacteria</taxon>
        <taxon>Pseudomonadati</taxon>
        <taxon>Pseudomonadota</taxon>
        <taxon>Gammaproteobacteria</taxon>
        <taxon>Alteromonadales</taxon>
        <taxon>Alteromonadales genera incertae sedis</taxon>
        <taxon>Motilimonas</taxon>
    </lineage>
</organism>
<dbReference type="EMBL" id="QZCH01000045">
    <property type="protein sequence ID" value="RJG37980.1"/>
    <property type="molecule type" value="Genomic_DNA"/>
</dbReference>
<reference evidence="2 3" key="2">
    <citation type="submission" date="2019-01" db="EMBL/GenBank/DDBJ databases">
        <title>Motilimonas pumilus sp. nov., isolated from the gut of sea cucumber (Apostichopus japonicus).</title>
        <authorList>
            <person name="Wang F.-Q."/>
            <person name="Ren L.-H."/>
            <person name="Lin Y.-W."/>
            <person name="Sun G.-H."/>
            <person name="Du Z.-J."/>
            <person name="Zhao J.-X."/>
            <person name="Liu X.-J."/>
            <person name="Liu L.-J."/>
        </authorList>
    </citation>
    <scope>NUCLEOTIDE SEQUENCE [LARGE SCALE GENOMIC DNA]</scope>
    <source>
        <strain evidence="2 3">PLHSC7-2</strain>
    </source>
</reference>
<gene>
    <name evidence="2" type="ORF">D1Z90_19515</name>
</gene>
<dbReference type="GO" id="GO:0019290">
    <property type="term" value="P:siderophore biosynthetic process"/>
    <property type="evidence" value="ECO:0007669"/>
    <property type="project" value="TreeGrafter"/>
</dbReference>
<dbReference type="GO" id="GO:0005829">
    <property type="term" value="C:cytosol"/>
    <property type="evidence" value="ECO:0007669"/>
    <property type="project" value="TreeGrafter"/>
</dbReference>
<dbReference type="InterPro" id="IPR037407">
    <property type="entry name" value="MLP_fam"/>
</dbReference>
<proteinExistence type="predicted"/>
<evidence type="ECO:0000313" key="3">
    <source>
        <dbReference type="Proteomes" id="UP000283255"/>
    </source>
</evidence>
<dbReference type="SMART" id="SM00923">
    <property type="entry name" value="MbtH"/>
    <property type="match status" value="1"/>
</dbReference>
<sequence>MSIDNPETQFLVVKNNQQQYSIWPTFRALPEGWQAIGIEGDKATCLAHINQEWTDMRPKSLQDAMA</sequence>